<dbReference type="SUPFAM" id="SSF52540">
    <property type="entry name" value="P-loop containing nucleoside triphosphate hydrolases"/>
    <property type="match status" value="1"/>
</dbReference>
<dbReference type="PANTHER" id="PTHR32182:SF25">
    <property type="entry name" value="SLR1056 PROTEIN"/>
    <property type="match status" value="1"/>
</dbReference>
<dbReference type="InterPro" id="IPR014555">
    <property type="entry name" value="RecF-like"/>
</dbReference>
<dbReference type="InterPro" id="IPR027417">
    <property type="entry name" value="P-loop_NTPase"/>
</dbReference>
<dbReference type="GO" id="GO:0000731">
    <property type="term" value="P:DNA synthesis involved in DNA repair"/>
    <property type="evidence" value="ECO:0007669"/>
    <property type="project" value="TreeGrafter"/>
</dbReference>
<dbReference type="Pfam" id="PF13304">
    <property type="entry name" value="AAA_21"/>
    <property type="match status" value="1"/>
</dbReference>
<dbReference type="CDD" id="cd00267">
    <property type="entry name" value="ABC_ATPase"/>
    <property type="match status" value="1"/>
</dbReference>
<proteinExistence type="predicted"/>
<evidence type="ECO:0000259" key="1">
    <source>
        <dbReference type="Pfam" id="PF13304"/>
    </source>
</evidence>
<gene>
    <name evidence="2" type="ORF">BWK73_20420</name>
</gene>
<evidence type="ECO:0000313" key="3">
    <source>
        <dbReference type="Proteomes" id="UP000192491"/>
    </source>
</evidence>
<organism evidence="2 3">
    <name type="scientific">Thiothrix lacustris</name>
    <dbReference type="NCBI Taxonomy" id="525917"/>
    <lineage>
        <taxon>Bacteria</taxon>
        <taxon>Pseudomonadati</taxon>
        <taxon>Pseudomonadota</taxon>
        <taxon>Gammaproteobacteria</taxon>
        <taxon>Thiotrichales</taxon>
        <taxon>Thiotrichaceae</taxon>
        <taxon>Thiothrix</taxon>
    </lineage>
</organism>
<comment type="caution">
    <text evidence="2">The sequence shown here is derived from an EMBL/GenBank/DDBJ whole genome shotgun (WGS) entry which is preliminary data.</text>
</comment>
<dbReference type="EMBL" id="MTEJ01000113">
    <property type="protein sequence ID" value="OQX10417.1"/>
    <property type="molecule type" value="Genomic_DNA"/>
</dbReference>
<accession>A0A1Y1QPE7</accession>
<evidence type="ECO:0000313" key="2">
    <source>
        <dbReference type="EMBL" id="OQX10417.1"/>
    </source>
</evidence>
<dbReference type="Gene3D" id="3.40.50.300">
    <property type="entry name" value="P-loop containing nucleotide triphosphate hydrolases"/>
    <property type="match status" value="1"/>
</dbReference>
<dbReference type="GO" id="GO:0016887">
    <property type="term" value="F:ATP hydrolysis activity"/>
    <property type="evidence" value="ECO:0007669"/>
    <property type="project" value="InterPro"/>
</dbReference>
<dbReference type="GO" id="GO:0005524">
    <property type="term" value="F:ATP binding"/>
    <property type="evidence" value="ECO:0007669"/>
    <property type="project" value="InterPro"/>
</dbReference>
<dbReference type="Proteomes" id="UP000192491">
    <property type="component" value="Unassembled WGS sequence"/>
</dbReference>
<dbReference type="PANTHER" id="PTHR32182">
    <property type="entry name" value="DNA REPLICATION AND REPAIR PROTEIN RECF"/>
    <property type="match status" value="1"/>
</dbReference>
<dbReference type="PIRSF" id="PIRSF029347">
    <property type="entry name" value="RecF"/>
    <property type="match status" value="1"/>
</dbReference>
<feature type="domain" description="ATPase AAA-type core" evidence="1">
    <location>
        <begin position="34"/>
        <end position="362"/>
    </location>
</feature>
<reference evidence="2 3" key="1">
    <citation type="submission" date="2017-01" db="EMBL/GenBank/DDBJ databases">
        <title>Novel large sulfur bacteria in the metagenomes of groundwater-fed chemosynthetic microbial mats in the Lake Huron basin.</title>
        <authorList>
            <person name="Sharrar A.M."/>
            <person name="Flood B.E."/>
            <person name="Bailey J.V."/>
            <person name="Jones D.S."/>
            <person name="Biddanda B."/>
            <person name="Ruberg S.A."/>
            <person name="Marcus D.N."/>
            <person name="Dick G.J."/>
        </authorList>
    </citation>
    <scope>NUCLEOTIDE SEQUENCE [LARGE SCALE GENOMIC DNA]</scope>
    <source>
        <strain evidence="2">A8</strain>
    </source>
</reference>
<dbReference type="GO" id="GO:0006302">
    <property type="term" value="P:double-strand break repair"/>
    <property type="evidence" value="ECO:0007669"/>
    <property type="project" value="TreeGrafter"/>
</dbReference>
<protein>
    <submittedName>
        <fullName evidence="2">Chromosome segregation protein SMC</fullName>
    </submittedName>
</protein>
<name>A0A1Y1QPE7_9GAMM</name>
<dbReference type="AlphaFoldDB" id="A0A1Y1QPE7"/>
<sequence length="414" mass="46980">MYVVAHEPCFIKSIKLTNFLSFGEESQVIPLKNLNVIIGANGSGKSNFLEAIDLLRSAPNELYSPIRQGGGVKDWLWKGGKNPTPTASIEAIIAPPNGTPQNLRYRFDFTAAGFRFELVDEVIEHEKPHGNDTEPYFYYKFNGGKPVLNAKRIIEADLSKPKRRSNAQHYTRQLKREYIDIESSILKEIRDAEQYPEITYLGRNFDKIRLYRDWVFGRNSPVREAQKADLPNYWLESDVSNLGLILNRLDGEPELREKLISALKELYSPITGLHVLMEAGSTQIFVHEGHSKIPTYRLSDGTLRYLCLLAILLHPDPPPVVCIEEPELGLHPEMMPVLAELLRDASTRCQVIITTHSDGLVDALTDQPDAILVCERYEIGTEIKRLDADDLQPWLENYRLGQLWANGEIGGGRW</sequence>
<dbReference type="InterPro" id="IPR003959">
    <property type="entry name" value="ATPase_AAA_core"/>
</dbReference>